<dbReference type="OrthoDB" id="9800332at2"/>
<dbReference type="GO" id="GO:0009073">
    <property type="term" value="P:aromatic amino acid family biosynthetic process"/>
    <property type="evidence" value="ECO:0007669"/>
    <property type="project" value="UniProtKB-KW"/>
</dbReference>
<dbReference type="Pfam" id="PF01202">
    <property type="entry name" value="SKI"/>
    <property type="match status" value="1"/>
</dbReference>
<evidence type="ECO:0000256" key="4">
    <source>
        <dbReference type="ARBA" id="ARBA00022777"/>
    </source>
</evidence>
<feature type="binding site" evidence="7">
    <location>
        <position position="141"/>
    </location>
    <ligand>
        <name>Mg(2+)</name>
        <dbReference type="ChEBI" id="CHEBI:18420"/>
    </ligand>
</feature>
<evidence type="ECO:0000256" key="6">
    <source>
        <dbReference type="ARBA" id="ARBA00023141"/>
    </source>
</evidence>
<dbReference type="PRINTS" id="PR01100">
    <property type="entry name" value="SHIKIMTKNASE"/>
</dbReference>
<keyword evidence="4 7" id="KW-0418">Kinase</keyword>
<accession>A0A845MH35</accession>
<dbReference type="GO" id="GO:0009423">
    <property type="term" value="P:chorismate biosynthetic process"/>
    <property type="evidence" value="ECO:0007669"/>
    <property type="project" value="UniProtKB-UniRule"/>
</dbReference>
<organism evidence="9 10">
    <name type="scientific">Sneathiella chungangensis</name>
    <dbReference type="NCBI Taxonomy" id="1418234"/>
    <lineage>
        <taxon>Bacteria</taxon>
        <taxon>Pseudomonadati</taxon>
        <taxon>Pseudomonadota</taxon>
        <taxon>Alphaproteobacteria</taxon>
        <taxon>Sneathiellales</taxon>
        <taxon>Sneathiellaceae</taxon>
        <taxon>Sneathiella</taxon>
    </lineage>
</organism>
<dbReference type="GO" id="GO:0004765">
    <property type="term" value="F:shikimate kinase activity"/>
    <property type="evidence" value="ECO:0007669"/>
    <property type="project" value="UniProtKB-UniRule"/>
</dbReference>
<dbReference type="CDD" id="cd00093">
    <property type="entry name" value="HTH_XRE"/>
    <property type="match status" value="1"/>
</dbReference>
<gene>
    <name evidence="7" type="primary">aroK</name>
    <name evidence="9" type="ORF">GQF03_11800</name>
</gene>
<keyword evidence="7" id="KW-0963">Cytoplasm</keyword>
<keyword evidence="5 7" id="KW-0067">ATP-binding</keyword>
<feature type="binding site" evidence="7">
    <location>
        <position position="264"/>
    </location>
    <ligand>
        <name>substrate</name>
    </ligand>
</feature>
<dbReference type="GO" id="GO:0000287">
    <property type="term" value="F:magnesium ion binding"/>
    <property type="evidence" value="ECO:0007669"/>
    <property type="project" value="UniProtKB-UniRule"/>
</dbReference>
<dbReference type="SUPFAM" id="SSF52540">
    <property type="entry name" value="P-loop containing nucleoside triphosphate hydrolases"/>
    <property type="match status" value="1"/>
</dbReference>
<evidence type="ECO:0000256" key="2">
    <source>
        <dbReference type="ARBA" id="ARBA00022679"/>
    </source>
</evidence>
<dbReference type="RefSeq" id="WP_161339494.1">
    <property type="nucleotide sequence ID" value="NZ_JBHSDG010000003.1"/>
</dbReference>
<dbReference type="InterPro" id="IPR031322">
    <property type="entry name" value="Shikimate/glucono_kinase"/>
</dbReference>
<feature type="binding site" evidence="7">
    <location>
        <position position="280"/>
    </location>
    <ligand>
        <name>ATP</name>
        <dbReference type="ChEBI" id="CHEBI:30616"/>
    </ligand>
</feature>
<comment type="pathway">
    <text evidence="7">Metabolic intermediate biosynthesis; chorismate biosynthesis; chorismate from D-erythrose 4-phosphate and phosphoenolpyruvate: step 5/7.</text>
</comment>
<sequence length="305" mass="33401">MSKVSLESSRRESGQAGDFLSELGAHVRAARAKRGMTRRILARDSGVSERYLAKLESGEGNASMLVLRQIAAAMDMTLIDLVAVGDQLSPEMRGLYQLAKRLPSDQLAIAIGVIRERLAKSEDAAKGRRIALIGLRGAGKSTLGARLAEKLGYGFIELNKRIEKEFGAGLDEIFSLAGQPSFRRLEHRCLTDIVTNQDEVVIATGGSIVADEQTFSLLLRRTHVIWLCARPEEHMSRVVAQGDMRPMVGNREAMADLKQILSARTPLYSRADATCNTSGRTVEESLEDLRQVVGGLLKLNERQTA</sequence>
<comment type="caution">
    <text evidence="9">The sequence shown here is derived from an EMBL/GenBank/DDBJ whole genome shotgun (WGS) entry which is preliminary data.</text>
</comment>
<dbReference type="GO" id="GO:0005829">
    <property type="term" value="C:cytosol"/>
    <property type="evidence" value="ECO:0007669"/>
    <property type="project" value="TreeGrafter"/>
</dbReference>
<reference evidence="9 10" key="1">
    <citation type="journal article" date="2014" name="Int. J. Syst. Evol. Microbiol.">
        <title>Sneathiella chungangensis sp. nov., isolated from a marine sand, and emended description of the genus Sneathiella.</title>
        <authorList>
            <person name="Siamphan C."/>
            <person name="Kim H."/>
            <person name="Lee J.S."/>
            <person name="Kim W."/>
        </authorList>
    </citation>
    <scope>NUCLEOTIDE SEQUENCE [LARGE SCALE GENOMIC DNA]</scope>
    <source>
        <strain evidence="9 10">KCTC 32476</strain>
    </source>
</reference>
<proteinExistence type="inferred from homology"/>
<evidence type="ECO:0000256" key="3">
    <source>
        <dbReference type="ARBA" id="ARBA00022741"/>
    </source>
</evidence>
<dbReference type="AlphaFoldDB" id="A0A845MH35"/>
<keyword evidence="10" id="KW-1185">Reference proteome</keyword>
<comment type="subcellular location">
    <subcellularLocation>
        <location evidence="7">Cytoplasm</location>
    </subcellularLocation>
</comment>
<dbReference type="InterPro" id="IPR000623">
    <property type="entry name" value="Shikimate_kinase/TSH1"/>
</dbReference>
<comment type="similarity">
    <text evidence="7">Belongs to the shikimate kinase family.</text>
</comment>
<dbReference type="SUPFAM" id="SSF47413">
    <property type="entry name" value="lambda repressor-like DNA-binding domains"/>
    <property type="match status" value="1"/>
</dbReference>
<keyword evidence="1 7" id="KW-0028">Amino-acid biosynthesis</keyword>
<dbReference type="InterPro" id="IPR001387">
    <property type="entry name" value="Cro/C1-type_HTH"/>
</dbReference>
<evidence type="ECO:0000313" key="10">
    <source>
        <dbReference type="Proteomes" id="UP000445696"/>
    </source>
</evidence>
<dbReference type="GO" id="GO:0008652">
    <property type="term" value="P:amino acid biosynthetic process"/>
    <property type="evidence" value="ECO:0007669"/>
    <property type="project" value="UniProtKB-KW"/>
</dbReference>
<dbReference type="GO" id="GO:0005524">
    <property type="term" value="F:ATP binding"/>
    <property type="evidence" value="ECO:0007669"/>
    <property type="project" value="UniProtKB-UniRule"/>
</dbReference>
<feature type="domain" description="HTH cro/C1-type" evidence="8">
    <location>
        <begin position="27"/>
        <end position="81"/>
    </location>
</feature>
<comment type="catalytic activity">
    <reaction evidence="7">
        <text>shikimate + ATP = 3-phosphoshikimate + ADP + H(+)</text>
        <dbReference type="Rhea" id="RHEA:13121"/>
        <dbReference type="ChEBI" id="CHEBI:15378"/>
        <dbReference type="ChEBI" id="CHEBI:30616"/>
        <dbReference type="ChEBI" id="CHEBI:36208"/>
        <dbReference type="ChEBI" id="CHEBI:145989"/>
        <dbReference type="ChEBI" id="CHEBI:456216"/>
        <dbReference type="EC" id="2.7.1.71"/>
    </reaction>
</comment>
<keyword evidence="3 7" id="KW-0547">Nucleotide-binding</keyword>
<feature type="binding site" evidence="7">
    <location>
        <position position="245"/>
    </location>
    <ligand>
        <name>ATP</name>
        <dbReference type="ChEBI" id="CHEBI:30616"/>
    </ligand>
</feature>
<comment type="caution">
    <text evidence="7">Lacks conserved residue(s) required for the propagation of feature annotation.</text>
</comment>
<dbReference type="HAMAP" id="MF_00109">
    <property type="entry name" value="Shikimate_kinase"/>
    <property type="match status" value="1"/>
</dbReference>
<dbReference type="Gene3D" id="1.10.260.40">
    <property type="entry name" value="lambda repressor-like DNA-binding domains"/>
    <property type="match status" value="1"/>
</dbReference>
<dbReference type="PANTHER" id="PTHR21087">
    <property type="entry name" value="SHIKIMATE KINASE"/>
    <property type="match status" value="1"/>
</dbReference>
<dbReference type="Proteomes" id="UP000445696">
    <property type="component" value="Unassembled WGS sequence"/>
</dbReference>
<feature type="binding site" evidence="7">
    <location>
        <position position="183"/>
    </location>
    <ligand>
        <name>substrate</name>
    </ligand>
</feature>
<dbReference type="EMBL" id="WTVA01000014">
    <property type="protein sequence ID" value="MZR23011.1"/>
    <property type="molecule type" value="Genomic_DNA"/>
</dbReference>
<protein>
    <recommendedName>
        <fullName evidence="7">Shikimate kinase</fullName>
        <shortName evidence="7">SK</shortName>
        <ecNumber evidence="7">2.7.1.71</ecNumber>
    </recommendedName>
</protein>
<dbReference type="SMART" id="SM00530">
    <property type="entry name" value="HTH_XRE"/>
    <property type="match status" value="1"/>
</dbReference>
<keyword evidence="7" id="KW-0460">Magnesium</keyword>
<dbReference type="CDD" id="cd00464">
    <property type="entry name" value="SK"/>
    <property type="match status" value="1"/>
</dbReference>
<keyword evidence="6 7" id="KW-0057">Aromatic amino acid biosynthesis</keyword>
<dbReference type="Gene3D" id="3.40.50.300">
    <property type="entry name" value="P-loop containing nucleotide triphosphate hydrolases"/>
    <property type="match status" value="1"/>
</dbReference>
<dbReference type="InterPro" id="IPR010982">
    <property type="entry name" value="Lambda_DNA-bd_dom_sf"/>
</dbReference>
<comment type="function">
    <text evidence="7">Catalyzes the specific phosphorylation of the 3-hydroxyl group of shikimic acid using ATP as a cosubstrate.</text>
</comment>
<feature type="binding site" evidence="7">
    <location>
        <begin position="137"/>
        <end position="142"/>
    </location>
    <ligand>
        <name>ATP</name>
        <dbReference type="ChEBI" id="CHEBI:30616"/>
    </ligand>
</feature>
<dbReference type="Pfam" id="PF01381">
    <property type="entry name" value="HTH_3"/>
    <property type="match status" value="1"/>
</dbReference>
<evidence type="ECO:0000256" key="7">
    <source>
        <dbReference type="HAMAP-Rule" id="MF_00109"/>
    </source>
</evidence>
<comment type="subunit">
    <text evidence="7">Monomer.</text>
</comment>
<dbReference type="PANTHER" id="PTHR21087:SF16">
    <property type="entry name" value="SHIKIMATE KINASE 1, CHLOROPLASTIC"/>
    <property type="match status" value="1"/>
</dbReference>
<dbReference type="NCBIfam" id="NF006015">
    <property type="entry name" value="PRK08154.1"/>
    <property type="match status" value="1"/>
</dbReference>
<evidence type="ECO:0000313" key="9">
    <source>
        <dbReference type="EMBL" id="MZR23011.1"/>
    </source>
</evidence>
<comment type="cofactor">
    <cofactor evidence="7">
        <name>Mg(2+)</name>
        <dbReference type="ChEBI" id="CHEBI:18420"/>
    </cofactor>
    <text evidence="7">Binds 1 Mg(2+) ion per subunit.</text>
</comment>
<dbReference type="UniPathway" id="UPA00053">
    <property type="reaction ID" value="UER00088"/>
</dbReference>
<dbReference type="InterPro" id="IPR027417">
    <property type="entry name" value="P-loop_NTPase"/>
</dbReference>
<dbReference type="PROSITE" id="PS50943">
    <property type="entry name" value="HTH_CROC1"/>
    <property type="match status" value="1"/>
</dbReference>
<name>A0A845MH35_9PROT</name>
<feature type="binding site" evidence="7">
    <location>
        <position position="206"/>
    </location>
    <ligand>
        <name>substrate</name>
    </ligand>
</feature>
<evidence type="ECO:0000256" key="5">
    <source>
        <dbReference type="ARBA" id="ARBA00022840"/>
    </source>
</evidence>
<keyword evidence="2 7" id="KW-0808">Transferase</keyword>
<dbReference type="EC" id="2.7.1.71" evidence="7"/>
<evidence type="ECO:0000256" key="1">
    <source>
        <dbReference type="ARBA" id="ARBA00022605"/>
    </source>
</evidence>
<evidence type="ECO:0000259" key="8">
    <source>
        <dbReference type="PROSITE" id="PS50943"/>
    </source>
</evidence>
<dbReference type="GO" id="GO:0003677">
    <property type="term" value="F:DNA binding"/>
    <property type="evidence" value="ECO:0007669"/>
    <property type="project" value="InterPro"/>
</dbReference>
<keyword evidence="7" id="KW-0479">Metal-binding</keyword>